<reference evidence="17" key="1">
    <citation type="journal article" date="2021" name="Evol. Appl.">
        <title>The genome of the Pyrenean desman and the effects of bottlenecks and inbreeding on the genomic landscape of an endangered species.</title>
        <authorList>
            <person name="Escoda L."/>
            <person name="Castresana J."/>
        </authorList>
    </citation>
    <scope>NUCLEOTIDE SEQUENCE</scope>
    <source>
        <strain evidence="17">IBE-C5619</strain>
    </source>
</reference>
<evidence type="ECO:0000256" key="6">
    <source>
        <dbReference type="ARBA" id="ARBA00022771"/>
    </source>
</evidence>
<dbReference type="PROSITE" id="PS50203">
    <property type="entry name" value="CALPAIN_CAT"/>
    <property type="match status" value="1"/>
</dbReference>
<dbReference type="GO" id="GO:0006506">
    <property type="term" value="P:GPI anchor biosynthetic process"/>
    <property type="evidence" value="ECO:0007669"/>
    <property type="project" value="InterPro"/>
</dbReference>
<feature type="compositionally biased region" description="Low complexity" evidence="13">
    <location>
        <begin position="174"/>
        <end position="185"/>
    </location>
</feature>
<evidence type="ECO:0000256" key="3">
    <source>
        <dbReference type="ARBA" id="ARBA00022670"/>
    </source>
</evidence>
<dbReference type="InterPro" id="IPR001876">
    <property type="entry name" value="Znf_RanBP2"/>
</dbReference>
<keyword evidence="2" id="KW-0597">Phosphoprotein</keyword>
<keyword evidence="18" id="KW-1185">Reference proteome</keyword>
<dbReference type="InterPro" id="IPR001300">
    <property type="entry name" value="Peptidase_C2_calpain_cat"/>
</dbReference>
<feature type="compositionally biased region" description="Low complexity" evidence="13">
    <location>
        <begin position="2006"/>
        <end position="2016"/>
    </location>
</feature>
<keyword evidence="8 11" id="KW-0788">Thiol protease</keyword>
<feature type="compositionally biased region" description="Low complexity" evidence="13">
    <location>
        <begin position="371"/>
        <end position="384"/>
    </location>
</feature>
<feature type="compositionally biased region" description="Pro residues" evidence="13">
    <location>
        <begin position="519"/>
        <end position="533"/>
    </location>
</feature>
<feature type="transmembrane region" description="Helical" evidence="14">
    <location>
        <begin position="2639"/>
        <end position="2663"/>
    </location>
</feature>
<feature type="region of interest" description="Disordered" evidence="13">
    <location>
        <begin position="233"/>
        <end position="418"/>
    </location>
</feature>
<evidence type="ECO:0000256" key="8">
    <source>
        <dbReference type="ARBA" id="ARBA00022807"/>
    </source>
</evidence>
<keyword evidence="14" id="KW-0812">Transmembrane</keyword>
<dbReference type="SUPFAM" id="SSF90209">
    <property type="entry name" value="Ran binding protein zinc finger-like"/>
    <property type="match status" value="3"/>
</dbReference>
<evidence type="ECO:0000313" key="17">
    <source>
        <dbReference type="EMBL" id="KAG8506347.1"/>
    </source>
</evidence>
<dbReference type="PANTHER" id="PTHR21329">
    <property type="entry name" value="PHOSPHATIDYLINOSITOL N-ACETYLGLUCOSAMINYLTRANSFERASE SUBUNIT Q-RELATED"/>
    <property type="match status" value="1"/>
</dbReference>
<dbReference type="SUPFAM" id="SSF54001">
    <property type="entry name" value="Cysteine proteinases"/>
    <property type="match status" value="1"/>
</dbReference>
<keyword evidence="7 11" id="KW-0378">Hydrolase</keyword>
<evidence type="ECO:0000256" key="4">
    <source>
        <dbReference type="ARBA" id="ARBA00022723"/>
    </source>
</evidence>
<dbReference type="FunFam" id="2.30.30.380:FF:000019">
    <property type="entry name" value="Calpain 15"/>
    <property type="match status" value="1"/>
</dbReference>
<comment type="similarity">
    <text evidence="1">Belongs to the peptidase C2 family.</text>
</comment>
<dbReference type="GO" id="GO:0004198">
    <property type="term" value="F:calcium-dependent cysteine-type endopeptidase activity"/>
    <property type="evidence" value="ECO:0007669"/>
    <property type="project" value="InterPro"/>
</dbReference>
<dbReference type="SMART" id="SM00547">
    <property type="entry name" value="ZnF_RBZ"/>
    <property type="match status" value="5"/>
</dbReference>
<dbReference type="GO" id="GO:0008270">
    <property type="term" value="F:zinc ion binding"/>
    <property type="evidence" value="ECO:0007669"/>
    <property type="project" value="UniProtKB-KW"/>
</dbReference>
<dbReference type="InterPro" id="IPR000169">
    <property type="entry name" value="Pept_cys_AS"/>
</dbReference>
<feature type="transmembrane region" description="Helical" evidence="14">
    <location>
        <begin position="2464"/>
        <end position="2482"/>
    </location>
</feature>
<dbReference type="Pfam" id="PF05024">
    <property type="entry name" value="Gpi1"/>
    <property type="match status" value="1"/>
</dbReference>
<feature type="compositionally biased region" description="Low complexity" evidence="13">
    <location>
        <begin position="986"/>
        <end position="996"/>
    </location>
</feature>
<dbReference type="InterPro" id="IPR022684">
    <property type="entry name" value="Calpain_cysteine_protease"/>
</dbReference>
<dbReference type="Gene3D" id="2.30.30.380">
    <property type="entry name" value="Zn-finger domain of Sec23/24"/>
    <property type="match status" value="2"/>
</dbReference>
<feature type="region of interest" description="Disordered" evidence="13">
    <location>
        <begin position="1749"/>
        <end position="1780"/>
    </location>
</feature>
<name>A0A8J6DE16_GALPY</name>
<dbReference type="EMBL" id="JAGFMF010012160">
    <property type="protein sequence ID" value="KAG8506347.1"/>
    <property type="molecule type" value="Genomic_DNA"/>
</dbReference>
<evidence type="ECO:0000313" key="18">
    <source>
        <dbReference type="Proteomes" id="UP000700334"/>
    </source>
</evidence>
<dbReference type="Gene3D" id="3.90.70.10">
    <property type="entry name" value="Cysteine proteinases"/>
    <property type="match status" value="1"/>
</dbReference>
<feature type="region of interest" description="Disordered" evidence="13">
    <location>
        <begin position="148"/>
        <end position="197"/>
    </location>
</feature>
<feature type="domain" description="RanBP2-type" evidence="15">
    <location>
        <begin position="1114"/>
        <end position="1143"/>
    </location>
</feature>
<feature type="region of interest" description="Disordered" evidence="13">
    <location>
        <begin position="563"/>
        <end position="591"/>
    </location>
</feature>
<feature type="domain" description="RanBP2-type" evidence="15">
    <location>
        <begin position="1068"/>
        <end position="1099"/>
    </location>
</feature>
<protein>
    <submittedName>
        <fullName evidence="17">Calpain-15</fullName>
    </submittedName>
</protein>
<keyword evidence="6 12" id="KW-0863">Zinc-finger</keyword>
<evidence type="ECO:0000256" key="2">
    <source>
        <dbReference type="ARBA" id="ARBA00022553"/>
    </source>
</evidence>
<feature type="region of interest" description="Disordered" evidence="13">
    <location>
        <begin position="494"/>
        <end position="546"/>
    </location>
</feature>
<dbReference type="InterPro" id="IPR039064">
    <property type="entry name" value="ZNF750_Znf"/>
</dbReference>
<dbReference type="GO" id="GO:0016020">
    <property type="term" value="C:membrane"/>
    <property type="evidence" value="ECO:0007669"/>
    <property type="project" value="InterPro"/>
</dbReference>
<feature type="compositionally biased region" description="Basic and acidic residues" evidence="13">
    <location>
        <begin position="159"/>
        <end position="172"/>
    </location>
</feature>
<feature type="compositionally biased region" description="Basic and acidic residues" evidence="13">
    <location>
        <begin position="853"/>
        <end position="862"/>
    </location>
</feature>
<dbReference type="Pfam" id="PF00648">
    <property type="entry name" value="Peptidase_C2"/>
    <property type="match status" value="1"/>
</dbReference>
<dbReference type="CDD" id="cd00044">
    <property type="entry name" value="CysPc"/>
    <property type="match status" value="1"/>
</dbReference>
<evidence type="ECO:0000256" key="13">
    <source>
        <dbReference type="SAM" id="MobiDB-lite"/>
    </source>
</evidence>
<dbReference type="InterPro" id="IPR036443">
    <property type="entry name" value="Znf_RanBP2_sf"/>
</dbReference>
<keyword evidence="3 11" id="KW-0645">Protease</keyword>
<feature type="region of interest" description="Disordered" evidence="13">
    <location>
        <begin position="1019"/>
        <end position="1049"/>
    </location>
</feature>
<evidence type="ECO:0000256" key="12">
    <source>
        <dbReference type="PROSITE-ProRule" id="PRU00322"/>
    </source>
</evidence>
<dbReference type="InterPro" id="IPR038765">
    <property type="entry name" value="Papain-like_cys_pep_sf"/>
</dbReference>
<comment type="caution">
    <text evidence="17">The sequence shown here is derived from an EMBL/GenBank/DDBJ whole genome shotgun (WGS) entry which is preliminary data.</text>
</comment>
<feature type="domain" description="RanBP2-type" evidence="15">
    <location>
        <begin position="744"/>
        <end position="773"/>
    </location>
</feature>
<feature type="domain" description="Calpain catalytic" evidence="16">
    <location>
        <begin position="1188"/>
        <end position="1480"/>
    </location>
</feature>
<accession>A0A8J6DE16</accession>
<feature type="region of interest" description="Disordered" evidence="13">
    <location>
        <begin position="1145"/>
        <end position="1164"/>
    </location>
</feature>
<feature type="region of interest" description="Disordered" evidence="13">
    <location>
        <begin position="926"/>
        <end position="996"/>
    </location>
</feature>
<feature type="compositionally biased region" description="Basic residues" evidence="13">
    <location>
        <begin position="1769"/>
        <end position="1779"/>
    </location>
</feature>
<feature type="region of interest" description="Disordered" evidence="13">
    <location>
        <begin position="2497"/>
        <end position="2540"/>
    </location>
</feature>
<feature type="domain" description="RanBP2-type" evidence="15">
    <location>
        <begin position="870"/>
        <end position="899"/>
    </location>
</feature>
<feature type="compositionally biased region" description="Pro residues" evidence="13">
    <location>
        <begin position="1995"/>
        <end position="2005"/>
    </location>
</feature>
<feature type="compositionally biased region" description="Low complexity" evidence="13">
    <location>
        <begin position="2512"/>
        <end position="2526"/>
    </location>
</feature>
<feature type="region of interest" description="Disordered" evidence="13">
    <location>
        <begin position="93"/>
        <end position="117"/>
    </location>
</feature>
<dbReference type="OrthoDB" id="424753at2759"/>
<evidence type="ECO:0000256" key="14">
    <source>
        <dbReference type="SAM" id="Phobius"/>
    </source>
</evidence>
<feature type="compositionally biased region" description="Basic and acidic residues" evidence="13">
    <location>
        <begin position="1153"/>
        <end position="1164"/>
    </location>
</feature>
<feature type="non-terminal residue" evidence="17">
    <location>
        <position position="1"/>
    </location>
</feature>
<keyword evidence="5" id="KW-0677">Repeat</keyword>
<keyword evidence="4" id="KW-0479">Metal-binding</keyword>
<evidence type="ECO:0000256" key="10">
    <source>
        <dbReference type="PIRSR" id="PIRSR622684-1"/>
    </source>
</evidence>
<organism evidence="17 18">
    <name type="scientific">Galemys pyrenaicus</name>
    <name type="common">Iberian desman</name>
    <name type="synonym">Pyrenean desman</name>
    <dbReference type="NCBI Taxonomy" id="202257"/>
    <lineage>
        <taxon>Eukaryota</taxon>
        <taxon>Metazoa</taxon>
        <taxon>Chordata</taxon>
        <taxon>Craniata</taxon>
        <taxon>Vertebrata</taxon>
        <taxon>Euteleostomi</taxon>
        <taxon>Mammalia</taxon>
        <taxon>Eutheria</taxon>
        <taxon>Laurasiatheria</taxon>
        <taxon>Eulipotyphla</taxon>
        <taxon>Talpidae</taxon>
        <taxon>Galemys</taxon>
    </lineage>
</organism>
<evidence type="ECO:0000256" key="7">
    <source>
        <dbReference type="ARBA" id="ARBA00022801"/>
    </source>
</evidence>
<dbReference type="InterPro" id="IPR007720">
    <property type="entry name" value="PigQ/GPI1"/>
</dbReference>
<dbReference type="FunFam" id="3.90.70.10:FF:000010">
    <property type="entry name" value="Calpain 15"/>
    <property type="match status" value="1"/>
</dbReference>
<dbReference type="Pfam" id="PF00641">
    <property type="entry name" value="Zn_ribbon_RanBP"/>
    <property type="match status" value="2"/>
</dbReference>
<dbReference type="PRINTS" id="PR00704">
    <property type="entry name" value="CALPAIN"/>
</dbReference>
<evidence type="ECO:0000256" key="11">
    <source>
        <dbReference type="PROSITE-ProRule" id="PRU00239"/>
    </source>
</evidence>
<keyword evidence="9" id="KW-0862">Zinc</keyword>
<gene>
    <name evidence="17" type="ORF">J0S82_010264</name>
</gene>
<feature type="compositionally biased region" description="Pro residues" evidence="13">
    <location>
        <begin position="972"/>
        <end position="985"/>
    </location>
</feature>
<keyword evidence="14" id="KW-0472">Membrane</keyword>
<evidence type="ECO:0000256" key="9">
    <source>
        <dbReference type="ARBA" id="ARBA00022833"/>
    </source>
</evidence>
<feature type="active site" evidence="10 11">
    <location>
        <position position="1404"/>
    </location>
</feature>
<feature type="active site" evidence="10 11">
    <location>
        <position position="1424"/>
    </location>
</feature>
<keyword evidence="14" id="KW-1133">Transmembrane helix</keyword>
<feature type="active site" evidence="10 11">
    <location>
        <position position="1253"/>
    </location>
</feature>
<feature type="transmembrane region" description="Helical" evidence="14">
    <location>
        <begin position="2563"/>
        <end position="2590"/>
    </location>
</feature>
<proteinExistence type="inferred from homology"/>
<dbReference type="Gene3D" id="4.10.1060.10">
    <property type="entry name" value="Zinc finger, RanBP2-type"/>
    <property type="match status" value="1"/>
</dbReference>
<dbReference type="GO" id="GO:0005783">
    <property type="term" value="C:endoplasmic reticulum"/>
    <property type="evidence" value="ECO:0007669"/>
    <property type="project" value="TreeGrafter"/>
</dbReference>
<evidence type="ECO:0000259" key="15">
    <source>
        <dbReference type="PROSITE" id="PS50199"/>
    </source>
</evidence>
<dbReference type="GO" id="GO:0006508">
    <property type="term" value="P:proteolysis"/>
    <property type="evidence" value="ECO:0007669"/>
    <property type="project" value="UniProtKB-KW"/>
</dbReference>
<feature type="transmembrane region" description="Helical" evidence="14">
    <location>
        <begin position="2669"/>
        <end position="2693"/>
    </location>
</feature>
<feature type="region of interest" description="Disordered" evidence="13">
    <location>
        <begin position="1833"/>
        <end position="1912"/>
    </location>
</feature>
<dbReference type="PROSITE" id="PS01358">
    <property type="entry name" value="ZF_RANBP2_1"/>
    <property type="match status" value="5"/>
</dbReference>
<feature type="region of interest" description="Disordered" evidence="13">
    <location>
        <begin position="1993"/>
        <end position="2110"/>
    </location>
</feature>
<evidence type="ECO:0000256" key="1">
    <source>
        <dbReference type="ARBA" id="ARBA00007623"/>
    </source>
</evidence>
<dbReference type="PANTHER" id="PTHR21329:SF3">
    <property type="entry name" value="PHOSPHATIDYLINOSITOL N-ACETYLGLUCOSAMINYLTRANSFERASE SUBUNIT Q"/>
    <property type="match status" value="1"/>
</dbReference>
<dbReference type="SMART" id="SM00230">
    <property type="entry name" value="CysPc"/>
    <property type="match status" value="1"/>
</dbReference>
<evidence type="ECO:0000256" key="5">
    <source>
        <dbReference type="ARBA" id="ARBA00022737"/>
    </source>
</evidence>
<dbReference type="Proteomes" id="UP000700334">
    <property type="component" value="Unassembled WGS sequence"/>
</dbReference>
<sequence length="2775" mass="293464">PCARGSPAEQGSRLAWTWTGIASPCRGTVVSPAPRLCSAADAVATGGLGPWTRGTLTPRTCHQAEPCSRALPLRASPARGSCRTLLRPVPAVPRPGPRLPLSASGPRLGGAAVESPGPRLPTGHAAPLSLCCASVSVVLCDRPAWRPPATSPYPPRLARRPDVTRPGPERHRPGAMGSSASSLAAETESDRGFPGGPRCPGAPVVASWCRPGLGGPVWGGALPLRLHQPPCPQARRLGSGAGVRAPPGLPSGRGGPQGTPAPAQPPCNLLDECQGPPGPRAAAVHPGLPRVQPHGSSGGRQHGRPALRGQRTPDGVGLGRVRPPQPVSPAGAPWPDARSWAGGTGGPGARWAWPAVSGPARRGLQPAPVTPASAGAPQGQGSAQELRPRASAGQRAGTASRTADPNSRAVGPALHGQEAQPRLAYPRLPVATGLCFWKGPLSLTAGPALALCPLGQQPLLLHCFERSALARPLLQLPLCSCSPRCVGIPVAAAGTPGRQWQEGTGRTGALPGSPQKPESQPPPAARGPQPRPPCARNGRLVGQGSPSASWPLAGLCGTPHGATLPWPRSASSGPAGPHRVPGSAPPPHMTPGRVSGRMQVAGLDRCGDRTPAGAFLLSGSFAHFLGDVLAQKGRWAVCDLPLCPWGAAGNGPRWCRSAVPLVMATAAAWPCVCRAPTPRCPAPAPSAASSLRAPAGRPGDACLRCACAGSWRSRAEQDAGAWVGAAPDAASPSSRTPPPGSMAAASEWPCARCTFLNTAGRRQCSICEAPRQQPDLDQILRLSVEEQKWPCARCTFRNLLGRAACEVCGFAPEPAPGPALLPSVNGALPRPPAGPPEPPGSGPDKAGPAQTARPEEPARGRPGEAAAAQPAGGWACARCTLLNTPVASSCSACGGPRKLSLPRIPPEALVVPEVVAPAGFPIMPVPLQPGEGAEADPPATPGQEPARGPFGPFSPTLQNHPVPRSRREVPPQLQPPVPEAAPPAGPRALPQAPGRPAASACRLAELLSGKRLSLLEEEAAGDGVPTPHRCGPGPASPARSEACSPAPGSDVIDLAGDTVRYTPASPSSPDFTTWSCAKCTLRNPTAAPRCSACGCSKLHGFPELSPPPARGPERPAAWACPACTLLNAPRTQHCAACHTPQGLAAPRRGAPLRRRESVHVEQRRRTDEGEAKALWENIVAFCRENRVSFVDDSFPPGPASVGFPAGDSVQQRVRQWLRPHEINCAVFRDHGTSWSVFHTLRPSDILQGLLGNCWFLSALAVLAERPDLVERVRLCKDGTWTTVLVDDMLPCDEAGFLLFSQAQRRQLWVALIEKALAKLHGSYFALQAGRAIEGLATLTGAPCESLALQVSSTNPREDPVDTDLIWAKMLSSKEAGFLMGASCGGGNMKVDDAAYESLGLRPRHAYSVLDVRDVQGSRLLRLRNPWGRFSWNGSWSDEWPHWPGHLRSELMPLGSSEGVFWMEYSDFIRYFDAVDICKVHSDWQEVRVQGCFPSSARGPVGVTALTVLERASLEFALFQEGGRRVDSADGHLLDLCVLVFRASFGSGGRLSLGRLLAHSKRAVKKFVGCDVMLEPGEYAVVCCAFNHWATAPSAAAAPASSPPAGDPPCPPEPPGHVLAVYSSRLVMVEPVAAQSTTLADAIILLTESRGERHEGREGMTCYYLTHGWAGLIVVVENRHPKAYLHVQCDCSDSFNVVSTRGSLRTQDSVPPLHRQVLVILSQLEGNAGFSITHRLAHRKAAQAILSDWTNSRGTHSPPLTPEEAGAGARRARKPKKPHYIPRPWGKPYNYKCFQCPFTCLEKSHLYNHMKYSLCKDSLSLLLDAPDWGCRRAQASTRSRAPTPERPQGPGGRPSALRLADHGTAPGPAPRPPTPVARGGLLAESWKPMPGRDPRTEAAPKGSAPCYPPPAPAGAPEAPGLHLPLLGISHPLGTRLFSYLGPSLAAAAHVPFLASAGPLLPPGAACPAPQPQVRPALAPRLYYPLLLEPALGVPGPAKPPPPPQVPPGALVPGLGVPWLRGSPRHSGQERALEWDSQGGPTRKLRPGSRPQPQKSPRSVARPGLQSSLQPDPSAGLWPDMEQPADPGAPGRSVPPPRLQRLAPGGQGLVGEDLTRALGDDTLLERHLAPRPLREQLGKIRQELRSIHQALEQVARPPDAPLDLSVRRPPAGAHGPAGLLPGHTTNVSGMAVLKAFFPTCCASADSGLLVGRWVPGQSSAVVLAVAHFPLIPIQLKELLARVQRAGRVSVAVLGTWCHGRQGPGDSLGPFLEGLGAIFPHEPWLQLCRERGGQHWGCTATRWQGPTSPGGCQVMLVFYDQRKVLLTRLHPPAALPGHQAGDATASTGGLAAVFDTVARGEALFHSDRFTEGPVRLSHWQSEGVEASILVELAKRASGPVCLLLTGLLSLVSNASACRSVLRAWPLSFVWSKLSTCEQLGHRLERLRLVFSTQRAEDPAQQMRKANALVSVLLDVALGLALLSWLHRKDRLARGRGAAAPSAVADGGAGRAQDEPGAGPVSAAAARSRPPAGPAPPGASPCLAAPPSGPTLPPGYIHLMSPFVERILWHVGLSACLGLTVALSLLSDILALLTFHIYCFYVYGARLYRLKVCGLSSLWRLFRGKKWNVLRQRVDSCSYDLDQLFIGTLLFTILVFLLPTTALYYLVFTLLRLLVVAVQGLTHLLVDLVNSLPLYSLGLRLCRPYRLAAGVKFRVLAHEAGRPLRLLMQINPLPYARVAHAYRLPRCGYSPQHSWGALCRKLFFGELIYPWRQRGDKQD</sequence>
<dbReference type="PROSITE" id="PS00139">
    <property type="entry name" value="THIOL_PROTEASE_CYS"/>
    <property type="match status" value="1"/>
</dbReference>
<feature type="compositionally biased region" description="Pro residues" evidence="13">
    <location>
        <begin position="829"/>
        <end position="841"/>
    </location>
</feature>
<dbReference type="PROSITE" id="PS50199">
    <property type="entry name" value="ZF_RANBP2_2"/>
    <property type="match status" value="4"/>
</dbReference>
<evidence type="ECO:0000259" key="16">
    <source>
        <dbReference type="PROSITE" id="PS50203"/>
    </source>
</evidence>
<feature type="region of interest" description="Disordered" evidence="13">
    <location>
        <begin position="821"/>
        <end position="866"/>
    </location>
</feature>
<dbReference type="Pfam" id="PF15269">
    <property type="entry name" value="zf-C2H2_7"/>
    <property type="match status" value="1"/>
</dbReference>